<dbReference type="Proteomes" id="UP000429484">
    <property type="component" value="Unassembled WGS sequence"/>
</dbReference>
<dbReference type="EMBL" id="WISP01000103">
    <property type="protein sequence ID" value="MQW04828.1"/>
    <property type="molecule type" value="Genomic_DNA"/>
</dbReference>
<feature type="region of interest" description="Disordered" evidence="1">
    <location>
        <begin position="1"/>
        <end position="24"/>
    </location>
</feature>
<evidence type="ECO:0000256" key="1">
    <source>
        <dbReference type="SAM" id="MobiDB-lite"/>
    </source>
</evidence>
<reference evidence="2 4" key="1">
    <citation type="journal article" date="2013" name="Genome Biol.">
        <title>Comparative genomics of the core and accessory genomes of 48 Sinorhizobium strains comprising five genospecies.</title>
        <authorList>
            <person name="Sugawara M."/>
            <person name="Epstein B."/>
            <person name="Badgley B.D."/>
            <person name="Unno T."/>
            <person name="Xu L."/>
            <person name="Reese J."/>
            <person name="Gyaneshwar P."/>
            <person name="Denny R."/>
            <person name="Mudge J."/>
            <person name="Bharti A.K."/>
            <person name="Farmer A.D."/>
            <person name="May G.D."/>
            <person name="Woodward J.E."/>
            <person name="Medigue C."/>
            <person name="Vallenet D."/>
            <person name="Lajus A."/>
            <person name="Rouy Z."/>
            <person name="Martinez-Vaz B."/>
            <person name="Tiffin P."/>
            <person name="Young N.D."/>
            <person name="Sadowsky M.J."/>
        </authorList>
    </citation>
    <scope>NUCLEOTIDE SEQUENCE</scope>
    <source>
        <strain evidence="2">M30</strain>
        <strain evidence="3 4">N6B1</strain>
    </source>
</reference>
<feature type="compositionally biased region" description="Basic and acidic residues" evidence="1">
    <location>
        <begin position="1"/>
        <end position="21"/>
    </location>
</feature>
<gene>
    <name evidence="2" type="ORF">GHK45_13875</name>
    <name evidence="3" type="ORF">GHK53_14460</name>
</gene>
<sequence length="63" mass="7018">MRAQHDGAHPAEEDRLGDGHHLQTTTAAKKAKIVMIQALPLLIAARTVRSWTAPQERKILRLV</sequence>
<name>A0A6A7ZRW3_RHIML</name>
<protein>
    <submittedName>
        <fullName evidence="2">Uncharacterized protein</fullName>
    </submittedName>
</protein>
<evidence type="ECO:0000313" key="3">
    <source>
        <dbReference type="EMBL" id="MQW33954.1"/>
    </source>
</evidence>
<dbReference type="AlphaFoldDB" id="A0A6A7ZRW3"/>
<reference evidence="3" key="2">
    <citation type="submission" date="2019-10" db="EMBL/GenBank/DDBJ databases">
        <authorList>
            <person name="Sugawara M."/>
            <person name="Epstein B."/>
            <person name="Badgley B."/>
            <person name="Unno T."/>
            <person name="Xu L."/>
            <person name="Reese J."/>
            <person name="Gyaneshwar P."/>
            <person name="Denny R."/>
            <person name="Mudege J."/>
            <person name="Bharti A."/>
            <person name="Farmer A."/>
            <person name="May G."/>
            <person name="Woodward J."/>
            <person name="Medigue C."/>
            <person name="Vallenet D."/>
            <person name="Lajus A."/>
            <person name="Rouy Z."/>
            <person name="Martinez-Vaz B."/>
            <person name="Tiffin P."/>
            <person name="Young N."/>
            <person name="Sadowsky M."/>
        </authorList>
    </citation>
    <scope>NUCLEOTIDE SEQUENCE</scope>
    <source>
        <strain evidence="3">N6B1</strain>
    </source>
</reference>
<organism evidence="2">
    <name type="scientific">Rhizobium meliloti</name>
    <name type="common">Ensifer meliloti</name>
    <name type="synonym">Sinorhizobium meliloti</name>
    <dbReference type="NCBI Taxonomy" id="382"/>
    <lineage>
        <taxon>Bacteria</taxon>
        <taxon>Pseudomonadati</taxon>
        <taxon>Pseudomonadota</taxon>
        <taxon>Alphaproteobacteria</taxon>
        <taxon>Hyphomicrobiales</taxon>
        <taxon>Rhizobiaceae</taxon>
        <taxon>Sinorhizobium/Ensifer group</taxon>
        <taxon>Sinorhizobium</taxon>
    </lineage>
</organism>
<dbReference type="EMBL" id="WISR01000140">
    <property type="protein sequence ID" value="MQW33954.1"/>
    <property type="molecule type" value="Genomic_DNA"/>
</dbReference>
<comment type="caution">
    <text evidence="2">The sequence shown here is derived from an EMBL/GenBank/DDBJ whole genome shotgun (WGS) entry which is preliminary data.</text>
</comment>
<proteinExistence type="predicted"/>
<evidence type="ECO:0000313" key="4">
    <source>
        <dbReference type="Proteomes" id="UP000429484"/>
    </source>
</evidence>
<accession>A0A6A7ZRW3</accession>
<evidence type="ECO:0000313" key="2">
    <source>
        <dbReference type="EMBL" id="MQW04828.1"/>
    </source>
</evidence>